<evidence type="ECO:0000256" key="1">
    <source>
        <dbReference type="ARBA" id="ARBA00022737"/>
    </source>
</evidence>
<dbReference type="Gene3D" id="1.25.40.20">
    <property type="entry name" value="Ankyrin repeat-containing domain"/>
    <property type="match status" value="1"/>
</dbReference>
<sequence length="229" mass="24849">MSSTRILNSIAILLDLIDKQDWESFQIIALSNSATFQVIANSIGNCPELNGMTLLHAVVRRNPPLDVVAKMMDICPDQMAAKDCLGRTPLHVAAGSSAEPRLVKLIAHAYPASCDATDEDGKTPLHFACDSTCELFEDDAARSMPREVCHDTIRALLSESLLAATIEDEEEMNALEYAILSDAGLRTVKLLQKASCKTLQSISRSSSPSPVSEKRPRRVSDPAAMALCH</sequence>
<accession>A0AAD9DDW4</accession>
<dbReference type="EMBL" id="JATAAI010000011">
    <property type="protein sequence ID" value="KAK1742186.1"/>
    <property type="molecule type" value="Genomic_DNA"/>
</dbReference>
<dbReference type="InterPro" id="IPR002110">
    <property type="entry name" value="Ankyrin_rpt"/>
</dbReference>
<feature type="region of interest" description="Disordered" evidence="3">
    <location>
        <begin position="201"/>
        <end position="229"/>
    </location>
</feature>
<evidence type="ECO:0000256" key="3">
    <source>
        <dbReference type="SAM" id="MobiDB-lite"/>
    </source>
</evidence>
<dbReference type="GO" id="GO:0051015">
    <property type="term" value="F:actin filament binding"/>
    <property type="evidence" value="ECO:0007669"/>
    <property type="project" value="TreeGrafter"/>
</dbReference>
<proteinExistence type="predicted"/>
<gene>
    <name evidence="4" type="ORF">QTG54_006750</name>
    <name evidence="5" type="ORF">QTG54_006751</name>
</gene>
<dbReference type="InterPro" id="IPR036770">
    <property type="entry name" value="Ankyrin_rpt-contain_sf"/>
</dbReference>
<comment type="caution">
    <text evidence="4">The sequence shown here is derived from an EMBL/GenBank/DDBJ whole genome shotgun (WGS) entry which is preliminary data.</text>
</comment>
<evidence type="ECO:0000313" key="5">
    <source>
        <dbReference type="EMBL" id="KAK1742186.1"/>
    </source>
</evidence>
<dbReference type="EMBL" id="JATAAI010000011">
    <property type="protein sequence ID" value="KAK1742185.1"/>
    <property type="molecule type" value="Genomic_DNA"/>
</dbReference>
<reference evidence="4" key="1">
    <citation type="submission" date="2023-06" db="EMBL/GenBank/DDBJ databases">
        <title>Survivors Of The Sea: Transcriptome response of Skeletonema marinoi to long-term dormancy.</title>
        <authorList>
            <person name="Pinder M.I.M."/>
            <person name="Kourtchenko O."/>
            <person name="Robertson E.K."/>
            <person name="Larsson T."/>
            <person name="Maumus F."/>
            <person name="Osuna-Cruz C.M."/>
            <person name="Vancaester E."/>
            <person name="Stenow R."/>
            <person name="Vandepoele K."/>
            <person name="Ploug H."/>
            <person name="Bruchert V."/>
            <person name="Godhe A."/>
            <person name="Topel M."/>
        </authorList>
    </citation>
    <scope>NUCLEOTIDE SEQUENCE</scope>
    <source>
        <strain evidence="4">R05AC</strain>
    </source>
</reference>
<keyword evidence="1" id="KW-0677">Repeat</keyword>
<dbReference type="SUPFAM" id="SSF48403">
    <property type="entry name" value="Ankyrin repeat"/>
    <property type="match status" value="1"/>
</dbReference>
<dbReference type="InterPro" id="IPR052420">
    <property type="entry name" value="Espin/Espin-like"/>
</dbReference>
<dbReference type="AlphaFoldDB" id="A0AAD9DDW4"/>
<dbReference type="GO" id="GO:0005737">
    <property type="term" value="C:cytoplasm"/>
    <property type="evidence" value="ECO:0007669"/>
    <property type="project" value="TreeGrafter"/>
</dbReference>
<dbReference type="SMART" id="SM00248">
    <property type="entry name" value="ANK"/>
    <property type="match status" value="4"/>
</dbReference>
<dbReference type="PANTHER" id="PTHR24153">
    <property type="entry name" value="ESPIN"/>
    <property type="match status" value="1"/>
</dbReference>
<dbReference type="Pfam" id="PF12796">
    <property type="entry name" value="Ank_2"/>
    <property type="match status" value="1"/>
</dbReference>
<evidence type="ECO:0000313" key="6">
    <source>
        <dbReference type="Proteomes" id="UP001224775"/>
    </source>
</evidence>
<keyword evidence="6" id="KW-1185">Reference proteome</keyword>
<dbReference type="PANTHER" id="PTHR24153:SF8">
    <property type="entry name" value="FORKED, ISOFORM F"/>
    <property type="match status" value="1"/>
</dbReference>
<evidence type="ECO:0000256" key="2">
    <source>
        <dbReference type="ARBA" id="ARBA00023043"/>
    </source>
</evidence>
<organism evidence="4 6">
    <name type="scientific">Skeletonema marinoi</name>
    <dbReference type="NCBI Taxonomy" id="267567"/>
    <lineage>
        <taxon>Eukaryota</taxon>
        <taxon>Sar</taxon>
        <taxon>Stramenopiles</taxon>
        <taxon>Ochrophyta</taxon>
        <taxon>Bacillariophyta</taxon>
        <taxon>Coscinodiscophyceae</taxon>
        <taxon>Thalassiosirophycidae</taxon>
        <taxon>Thalassiosirales</taxon>
        <taxon>Skeletonemataceae</taxon>
        <taxon>Skeletonema</taxon>
        <taxon>Skeletonema marinoi-dohrnii complex</taxon>
    </lineage>
</organism>
<keyword evidence="2" id="KW-0040">ANK repeat</keyword>
<name>A0AAD9DDW4_9STRA</name>
<feature type="compositionally biased region" description="Low complexity" evidence="3">
    <location>
        <begin position="201"/>
        <end position="211"/>
    </location>
</feature>
<protein>
    <submittedName>
        <fullName evidence="4">Ankyrin repeat domain-containing protein</fullName>
    </submittedName>
</protein>
<evidence type="ECO:0000313" key="4">
    <source>
        <dbReference type="EMBL" id="KAK1742185.1"/>
    </source>
</evidence>
<dbReference type="GO" id="GO:0051017">
    <property type="term" value="P:actin filament bundle assembly"/>
    <property type="evidence" value="ECO:0007669"/>
    <property type="project" value="TreeGrafter"/>
</dbReference>
<dbReference type="Proteomes" id="UP001224775">
    <property type="component" value="Unassembled WGS sequence"/>
</dbReference>